<reference evidence="4 5" key="1">
    <citation type="submission" date="2014-04" db="EMBL/GenBank/DDBJ databases">
        <authorList>
            <consortium name="DOE Joint Genome Institute"/>
            <person name="Kuo A."/>
            <person name="Girlanda M."/>
            <person name="Perotto S."/>
            <person name="Kohler A."/>
            <person name="Nagy L.G."/>
            <person name="Floudas D."/>
            <person name="Copeland A."/>
            <person name="Barry K.W."/>
            <person name="Cichocki N."/>
            <person name="Veneault-Fourrey C."/>
            <person name="LaButti K."/>
            <person name="Lindquist E.A."/>
            <person name="Lipzen A."/>
            <person name="Lundell T."/>
            <person name="Morin E."/>
            <person name="Murat C."/>
            <person name="Sun H."/>
            <person name="Tunlid A."/>
            <person name="Henrissat B."/>
            <person name="Grigoriev I.V."/>
            <person name="Hibbett D.S."/>
            <person name="Martin F."/>
            <person name="Nordberg H.P."/>
            <person name="Cantor M.N."/>
            <person name="Hua S.X."/>
        </authorList>
    </citation>
    <scope>NUCLEOTIDE SEQUENCE [LARGE SCALE GENOMIC DNA]</scope>
    <source>
        <strain evidence="4 5">MUT 4182</strain>
    </source>
</reference>
<evidence type="ECO:0000256" key="1">
    <source>
        <dbReference type="SAM" id="MobiDB-lite"/>
    </source>
</evidence>
<dbReference type="HOGENOM" id="CLU_886207_0_0_1"/>
<sequence>MPYAFLFELVWASVLCLFQFISAVVMSSEPVTGFCRSGEVFTVGGHNICPTHQATLAFAWTSWLLLLTELILIIYTILSASRTYDLTFRAILTTPTDDLHTNSIPMRHNITFDMEKSLPRAPSQSSSFSGSSNGSGRRKHRPPPLDLAKVSNTNLPIYHSHAKAAEKNKARGRGAAAADRHQRSEPNRPSRHQVMAQVAADSEHPYASNGGASGLQRTPSNASNASILSNWTAPAEWEVADPPSEAASSQGRLRNFLAGKKLPSVPGAAHTAYGSRSKTGGVVDRPDPRDRRPAELGELRAEGGFWVSRTNERI</sequence>
<gene>
    <name evidence="4" type="ORF">M407DRAFT_93812</name>
</gene>
<feature type="compositionally biased region" description="Basic and acidic residues" evidence="1">
    <location>
        <begin position="284"/>
        <end position="297"/>
    </location>
</feature>
<evidence type="ECO:0000313" key="5">
    <source>
        <dbReference type="Proteomes" id="UP000054248"/>
    </source>
</evidence>
<reference evidence="5" key="2">
    <citation type="submission" date="2015-01" db="EMBL/GenBank/DDBJ databases">
        <title>Evolutionary Origins and Diversification of the Mycorrhizal Mutualists.</title>
        <authorList>
            <consortium name="DOE Joint Genome Institute"/>
            <consortium name="Mycorrhizal Genomics Consortium"/>
            <person name="Kohler A."/>
            <person name="Kuo A."/>
            <person name="Nagy L.G."/>
            <person name="Floudas D."/>
            <person name="Copeland A."/>
            <person name="Barry K.W."/>
            <person name="Cichocki N."/>
            <person name="Veneault-Fourrey C."/>
            <person name="LaButti K."/>
            <person name="Lindquist E.A."/>
            <person name="Lipzen A."/>
            <person name="Lundell T."/>
            <person name="Morin E."/>
            <person name="Murat C."/>
            <person name="Riley R."/>
            <person name="Ohm R."/>
            <person name="Sun H."/>
            <person name="Tunlid A."/>
            <person name="Henrissat B."/>
            <person name="Grigoriev I.V."/>
            <person name="Hibbett D.S."/>
            <person name="Martin F."/>
        </authorList>
    </citation>
    <scope>NUCLEOTIDE SEQUENCE [LARGE SCALE GENOMIC DNA]</scope>
    <source>
        <strain evidence="5">MUT 4182</strain>
    </source>
</reference>
<feature type="compositionally biased region" description="Basic and acidic residues" evidence="1">
    <location>
        <begin position="178"/>
        <end position="188"/>
    </location>
</feature>
<feature type="chain" id="PRO_5002168405" evidence="3">
    <location>
        <begin position="24"/>
        <end position="314"/>
    </location>
</feature>
<protein>
    <submittedName>
        <fullName evidence="4">Uncharacterized protein</fullName>
    </submittedName>
</protein>
<dbReference type="AlphaFoldDB" id="A0A0C3QG00"/>
<keyword evidence="2" id="KW-0812">Transmembrane</keyword>
<proteinExistence type="predicted"/>
<feature type="compositionally biased region" description="Low complexity" evidence="1">
    <location>
        <begin position="123"/>
        <end position="135"/>
    </location>
</feature>
<feature type="transmembrane region" description="Helical" evidence="2">
    <location>
        <begin position="57"/>
        <end position="78"/>
    </location>
</feature>
<feature type="signal peptide" evidence="3">
    <location>
        <begin position="1"/>
        <end position="23"/>
    </location>
</feature>
<evidence type="ECO:0000256" key="2">
    <source>
        <dbReference type="SAM" id="Phobius"/>
    </source>
</evidence>
<dbReference type="OrthoDB" id="3238798at2759"/>
<evidence type="ECO:0000313" key="4">
    <source>
        <dbReference type="EMBL" id="KIO25161.1"/>
    </source>
</evidence>
<keyword evidence="3" id="KW-0732">Signal</keyword>
<keyword evidence="5" id="KW-1185">Reference proteome</keyword>
<dbReference type="Proteomes" id="UP000054248">
    <property type="component" value="Unassembled WGS sequence"/>
</dbReference>
<name>A0A0C3QG00_9AGAM</name>
<dbReference type="EMBL" id="KN823047">
    <property type="protein sequence ID" value="KIO25161.1"/>
    <property type="molecule type" value="Genomic_DNA"/>
</dbReference>
<organism evidence="4 5">
    <name type="scientific">Tulasnella calospora MUT 4182</name>
    <dbReference type="NCBI Taxonomy" id="1051891"/>
    <lineage>
        <taxon>Eukaryota</taxon>
        <taxon>Fungi</taxon>
        <taxon>Dikarya</taxon>
        <taxon>Basidiomycota</taxon>
        <taxon>Agaricomycotina</taxon>
        <taxon>Agaricomycetes</taxon>
        <taxon>Cantharellales</taxon>
        <taxon>Tulasnellaceae</taxon>
        <taxon>Tulasnella</taxon>
    </lineage>
</organism>
<keyword evidence="2" id="KW-0472">Membrane</keyword>
<feature type="region of interest" description="Disordered" evidence="1">
    <location>
        <begin position="163"/>
        <end position="223"/>
    </location>
</feature>
<accession>A0A0C3QG00</accession>
<evidence type="ECO:0000256" key="3">
    <source>
        <dbReference type="SAM" id="SignalP"/>
    </source>
</evidence>
<keyword evidence="2" id="KW-1133">Transmembrane helix</keyword>
<feature type="region of interest" description="Disordered" evidence="1">
    <location>
        <begin position="265"/>
        <end position="297"/>
    </location>
</feature>
<feature type="region of interest" description="Disordered" evidence="1">
    <location>
        <begin position="118"/>
        <end position="150"/>
    </location>
</feature>